<dbReference type="Proteomes" id="UP000272117">
    <property type="component" value="Unassembled WGS sequence"/>
</dbReference>
<gene>
    <name evidence="1" type="ORF">EFB08_04080</name>
</gene>
<protein>
    <submittedName>
        <fullName evidence="1">DUF1835 domain-containing protein</fullName>
    </submittedName>
</protein>
<keyword evidence="2" id="KW-1185">Reference proteome</keyword>
<organism evidence="1 2">
    <name type="scientific">Rufibacter latericius</name>
    <dbReference type="NCBI Taxonomy" id="2487040"/>
    <lineage>
        <taxon>Bacteria</taxon>
        <taxon>Pseudomonadati</taxon>
        <taxon>Bacteroidota</taxon>
        <taxon>Cytophagia</taxon>
        <taxon>Cytophagales</taxon>
        <taxon>Hymenobacteraceae</taxon>
        <taxon>Rufibacter</taxon>
    </lineage>
</organism>
<proteinExistence type="predicted"/>
<dbReference type="AlphaFoldDB" id="A0A3M9MY28"/>
<comment type="caution">
    <text evidence="1">The sequence shown here is derived from an EMBL/GenBank/DDBJ whole genome shotgun (WGS) entry which is preliminary data.</text>
</comment>
<name>A0A3M9MY28_9BACT</name>
<evidence type="ECO:0000313" key="2">
    <source>
        <dbReference type="Proteomes" id="UP000272117"/>
    </source>
</evidence>
<dbReference type="EMBL" id="RJJD01000002">
    <property type="protein sequence ID" value="RNI30452.1"/>
    <property type="molecule type" value="Genomic_DNA"/>
</dbReference>
<dbReference type="OrthoDB" id="127805at2"/>
<evidence type="ECO:0000313" key="1">
    <source>
        <dbReference type="EMBL" id="RNI30452.1"/>
    </source>
</evidence>
<accession>A0A3M9MY28</accession>
<dbReference type="RefSeq" id="WP_123125669.1">
    <property type="nucleotide sequence ID" value="NZ_RJJD01000002.1"/>
</dbReference>
<sequence>MVYHILNGDALTDRFIATGLQGELVVTRECLMEGDVQGDTLEEFYQTRARFIEARFQGSHQEYFDRVVSEFRKVTEATSPAEFNLWFGYDLFCQVNLWFLLSLLHDLPQKKTLYLVYPSHLKKADRWHDFGGATPQDLVYCFEHRTPVREPDLHLGKALWEAYKQQDLPQLETLSHQNSPCFKYLPEVVKAHLDRFPANGKPGRPEAVMREIMGMGAPDFSAVFKAFSEKEGVYGFGDSQVKPIYDQLVQS</sequence>
<reference evidence="1 2" key="1">
    <citation type="submission" date="2018-11" db="EMBL/GenBank/DDBJ databases">
        <title>Rufibacter latericius sp. nov., isolated from water in Baiyang Lake.</title>
        <authorList>
            <person name="Yang Y."/>
        </authorList>
    </citation>
    <scope>NUCLEOTIDE SEQUENCE [LARGE SCALE GENOMIC DNA]</scope>
    <source>
        <strain evidence="1 2">R-22-1c-1</strain>
    </source>
</reference>